<organism evidence="2 3">
    <name type="scientific">Manduca sexta</name>
    <name type="common">Tobacco hawkmoth</name>
    <name type="synonym">Tobacco hornworm</name>
    <dbReference type="NCBI Taxonomy" id="7130"/>
    <lineage>
        <taxon>Eukaryota</taxon>
        <taxon>Metazoa</taxon>
        <taxon>Ecdysozoa</taxon>
        <taxon>Arthropoda</taxon>
        <taxon>Hexapoda</taxon>
        <taxon>Insecta</taxon>
        <taxon>Pterygota</taxon>
        <taxon>Neoptera</taxon>
        <taxon>Endopterygota</taxon>
        <taxon>Lepidoptera</taxon>
        <taxon>Glossata</taxon>
        <taxon>Ditrysia</taxon>
        <taxon>Bombycoidea</taxon>
        <taxon>Sphingidae</taxon>
        <taxon>Sphinginae</taxon>
        <taxon>Sphingini</taxon>
        <taxon>Manduca</taxon>
    </lineage>
</organism>
<dbReference type="AlphaFoldDB" id="A0A921Z1W9"/>
<evidence type="ECO:0000313" key="2">
    <source>
        <dbReference type="EMBL" id="KAG6449280.1"/>
    </source>
</evidence>
<evidence type="ECO:0000313" key="3">
    <source>
        <dbReference type="Proteomes" id="UP000791440"/>
    </source>
</evidence>
<feature type="compositionally biased region" description="Basic and acidic residues" evidence="1">
    <location>
        <begin position="222"/>
        <end position="234"/>
    </location>
</feature>
<feature type="compositionally biased region" description="Low complexity" evidence="1">
    <location>
        <begin position="513"/>
        <end position="523"/>
    </location>
</feature>
<name>A0A921Z1W9_MANSE</name>
<comment type="caution">
    <text evidence="2">The sequence shown here is derived from an EMBL/GenBank/DDBJ whole genome shotgun (WGS) entry which is preliminary data.</text>
</comment>
<evidence type="ECO:0000256" key="1">
    <source>
        <dbReference type="SAM" id="MobiDB-lite"/>
    </source>
</evidence>
<reference evidence="2" key="1">
    <citation type="journal article" date="2016" name="Insect Biochem. Mol. Biol.">
        <title>Multifaceted biological insights from a draft genome sequence of the tobacco hornworm moth, Manduca sexta.</title>
        <authorList>
            <person name="Kanost M.R."/>
            <person name="Arrese E.L."/>
            <person name="Cao X."/>
            <person name="Chen Y.R."/>
            <person name="Chellapilla S."/>
            <person name="Goldsmith M.R."/>
            <person name="Grosse-Wilde E."/>
            <person name="Heckel D.G."/>
            <person name="Herndon N."/>
            <person name="Jiang H."/>
            <person name="Papanicolaou A."/>
            <person name="Qu J."/>
            <person name="Soulages J.L."/>
            <person name="Vogel H."/>
            <person name="Walters J."/>
            <person name="Waterhouse R.M."/>
            <person name="Ahn S.J."/>
            <person name="Almeida F.C."/>
            <person name="An C."/>
            <person name="Aqrawi P."/>
            <person name="Bretschneider A."/>
            <person name="Bryant W.B."/>
            <person name="Bucks S."/>
            <person name="Chao H."/>
            <person name="Chevignon G."/>
            <person name="Christen J.M."/>
            <person name="Clarke D.F."/>
            <person name="Dittmer N.T."/>
            <person name="Ferguson L.C.F."/>
            <person name="Garavelou S."/>
            <person name="Gordon K.H.J."/>
            <person name="Gunaratna R.T."/>
            <person name="Han Y."/>
            <person name="Hauser F."/>
            <person name="He Y."/>
            <person name="Heidel-Fischer H."/>
            <person name="Hirsh A."/>
            <person name="Hu Y."/>
            <person name="Jiang H."/>
            <person name="Kalra D."/>
            <person name="Klinner C."/>
            <person name="Konig C."/>
            <person name="Kovar C."/>
            <person name="Kroll A.R."/>
            <person name="Kuwar S.S."/>
            <person name="Lee S.L."/>
            <person name="Lehman R."/>
            <person name="Li K."/>
            <person name="Li Z."/>
            <person name="Liang H."/>
            <person name="Lovelace S."/>
            <person name="Lu Z."/>
            <person name="Mansfield J.H."/>
            <person name="McCulloch K.J."/>
            <person name="Mathew T."/>
            <person name="Morton B."/>
            <person name="Muzny D.M."/>
            <person name="Neunemann D."/>
            <person name="Ongeri F."/>
            <person name="Pauchet Y."/>
            <person name="Pu L.L."/>
            <person name="Pyrousis I."/>
            <person name="Rao X.J."/>
            <person name="Redding A."/>
            <person name="Roesel C."/>
            <person name="Sanchez-Gracia A."/>
            <person name="Schaack S."/>
            <person name="Shukla A."/>
            <person name="Tetreau G."/>
            <person name="Wang Y."/>
            <person name="Xiong G.H."/>
            <person name="Traut W."/>
            <person name="Walsh T.K."/>
            <person name="Worley K.C."/>
            <person name="Wu D."/>
            <person name="Wu W."/>
            <person name="Wu Y.Q."/>
            <person name="Zhang X."/>
            <person name="Zou Z."/>
            <person name="Zucker H."/>
            <person name="Briscoe A.D."/>
            <person name="Burmester T."/>
            <person name="Clem R.J."/>
            <person name="Feyereisen R."/>
            <person name="Grimmelikhuijzen C.J.P."/>
            <person name="Hamodrakas S.J."/>
            <person name="Hansson B.S."/>
            <person name="Huguet E."/>
            <person name="Jermiin L.S."/>
            <person name="Lan Q."/>
            <person name="Lehman H.K."/>
            <person name="Lorenzen M."/>
            <person name="Merzendorfer H."/>
            <person name="Michalopoulos I."/>
            <person name="Morton D.B."/>
            <person name="Muthukrishnan S."/>
            <person name="Oakeshott J.G."/>
            <person name="Palmer W."/>
            <person name="Park Y."/>
            <person name="Passarelli A.L."/>
            <person name="Rozas J."/>
            <person name="Schwartz L.M."/>
            <person name="Smith W."/>
            <person name="Southgate A."/>
            <person name="Vilcinskas A."/>
            <person name="Vogt R."/>
            <person name="Wang P."/>
            <person name="Werren J."/>
            <person name="Yu X.Q."/>
            <person name="Zhou J.J."/>
            <person name="Brown S.J."/>
            <person name="Scherer S.E."/>
            <person name="Richards S."/>
            <person name="Blissard G.W."/>
        </authorList>
    </citation>
    <scope>NUCLEOTIDE SEQUENCE</scope>
</reference>
<feature type="region of interest" description="Disordered" evidence="1">
    <location>
        <begin position="507"/>
        <end position="537"/>
    </location>
</feature>
<sequence>MNPLNLEYDDCDLQEIQTSLNKETQTSEAIIICDSKTSHQIPKTSSKNELNSPDKGSITVFEFCKILQDPECPKSVTIIKESVSEEVQKHPKQPTSEEGVANRYKYCKEVITPYLQTYPTDSAPSEEKLIKEILESVQQDFPDYKPCLEKYQDKSLDSRQSSVSKVDAVTSYDLKPSNTKMNKDNIDEAYSKIKQRPGCFPTDFDTPSGIPDPGCEIQNAKIKSEKPVETKSAESVKSPCPPKKKAAPIVCDPSCEAECAGNKEKVKKKKSPMDVADGCPPPVDYCTRAPKTSETQSKDNIDKKVKKSPTVNVAEKKASLTGKIEKAPESKVEKKEIPKTDSECSSLLQIRCAMEDFITKVCTTTHETVTMIRKGSFSQLDDSESPCDQEENDEKKSEESKGFCFFRKVDGLSKDNDYCESTAPEETIDDVDKVDSAFSNMSDSIDFDDLPDPSNPDIFDSCDEPTSPKQISNIIVQTNITYPVPVPQSSSVFAAIKTRIYSLFSDEKKGDSESISSNYSQESEGNEDADVMEKTIE</sequence>
<protein>
    <submittedName>
        <fullName evidence="2">Uncharacterized protein</fullName>
    </submittedName>
</protein>
<feature type="region of interest" description="Disordered" evidence="1">
    <location>
        <begin position="287"/>
        <end position="310"/>
    </location>
</feature>
<keyword evidence="3" id="KW-1185">Reference proteome</keyword>
<gene>
    <name evidence="2" type="ORF">O3G_MSEX005948</name>
</gene>
<accession>A0A921Z1W9</accession>
<feature type="region of interest" description="Disordered" evidence="1">
    <location>
        <begin position="222"/>
        <end position="247"/>
    </location>
</feature>
<reference evidence="2" key="2">
    <citation type="submission" date="2020-12" db="EMBL/GenBank/DDBJ databases">
        <authorList>
            <person name="Kanost M."/>
        </authorList>
    </citation>
    <scope>NUCLEOTIDE SEQUENCE</scope>
</reference>
<dbReference type="OrthoDB" id="7338248at2759"/>
<proteinExistence type="predicted"/>
<dbReference type="Proteomes" id="UP000791440">
    <property type="component" value="Unassembled WGS sequence"/>
</dbReference>
<dbReference type="EMBL" id="JH668371">
    <property type="protein sequence ID" value="KAG6449280.1"/>
    <property type="molecule type" value="Genomic_DNA"/>
</dbReference>
<feature type="region of interest" description="Disordered" evidence="1">
    <location>
        <begin position="442"/>
        <end position="466"/>
    </location>
</feature>